<dbReference type="STRING" id="351627.Csac_0902"/>
<dbReference type="InterPro" id="IPR029063">
    <property type="entry name" value="SAM-dependent_MTases_sf"/>
</dbReference>
<evidence type="ECO:0000256" key="1">
    <source>
        <dbReference type="ARBA" id="ARBA00022679"/>
    </source>
</evidence>
<proteinExistence type="predicted"/>
<name>A4XHY1_CALS8</name>
<organism evidence="3 4">
    <name type="scientific">Caldicellulosiruptor saccharolyticus (strain ATCC 43494 / DSM 8903 / Tp8T 6331)</name>
    <dbReference type="NCBI Taxonomy" id="351627"/>
    <lineage>
        <taxon>Bacteria</taxon>
        <taxon>Bacillati</taxon>
        <taxon>Bacillota</taxon>
        <taxon>Bacillota incertae sedis</taxon>
        <taxon>Caldicellulosiruptorales</taxon>
        <taxon>Caldicellulosiruptoraceae</taxon>
        <taxon>Caldicellulosiruptor</taxon>
    </lineage>
</organism>
<dbReference type="Gene3D" id="3.40.50.150">
    <property type="entry name" value="Vaccinia Virus protein VP39"/>
    <property type="match status" value="1"/>
</dbReference>
<dbReference type="EMBL" id="CP000679">
    <property type="protein sequence ID" value="ABP66516.1"/>
    <property type="molecule type" value="Genomic_DNA"/>
</dbReference>
<dbReference type="InterPro" id="IPR041698">
    <property type="entry name" value="Methyltransf_25"/>
</dbReference>
<evidence type="ECO:0000313" key="3">
    <source>
        <dbReference type="EMBL" id="ABP66516.1"/>
    </source>
</evidence>
<keyword evidence="4" id="KW-1185">Reference proteome</keyword>
<evidence type="ECO:0000313" key="4">
    <source>
        <dbReference type="Proteomes" id="UP000000256"/>
    </source>
</evidence>
<dbReference type="Gene3D" id="2.20.25.110">
    <property type="entry name" value="S-adenosyl-L-methionine-dependent methyltransferases"/>
    <property type="match status" value="1"/>
</dbReference>
<keyword evidence="3" id="KW-0489">Methyltransferase</keyword>
<protein>
    <submittedName>
        <fullName evidence="3">Methyltransferase type 12</fullName>
    </submittedName>
</protein>
<accession>A4XHY1</accession>
<evidence type="ECO:0000259" key="2">
    <source>
        <dbReference type="Pfam" id="PF13649"/>
    </source>
</evidence>
<gene>
    <name evidence="3" type="ordered locus">Csac_0902</name>
</gene>
<dbReference type="HOGENOM" id="CLU_1150201_0_0_9"/>
<dbReference type="GO" id="GO:0008168">
    <property type="term" value="F:methyltransferase activity"/>
    <property type="evidence" value="ECO:0007669"/>
    <property type="project" value="UniProtKB-KW"/>
</dbReference>
<reference evidence="3 4" key="1">
    <citation type="journal article" date="2008" name="Appl. Environ. Microbiol.">
        <title>Hydrogenomics of the extremely thermophilic bacterium Caldicellulosiruptor saccharolyticus.</title>
        <authorList>
            <person name="van de Werken H.J."/>
            <person name="Verhaart M.R."/>
            <person name="VanFossen A.L."/>
            <person name="Willquist K."/>
            <person name="Lewis D.L."/>
            <person name="Nichols J.D."/>
            <person name="Goorissen H.P."/>
            <person name="Mongodin E.F."/>
            <person name="Nelson K.E."/>
            <person name="van Niel E.W."/>
            <person name="Stams A.J."/>
            <person name="Ward D.E."/>
            <person name="de Vos W.M."/>
            <person name="van der Oost J."/>
            <person name="Kelly R.M."/>
            <person name="Kengen S.W."/>
        </authorList>
    </citation>
    <scope>NUCLEOTIDE SEQUENCE [LARGE SCALE GENOMIC DNA]</scope>
    <source>
        <strain evidence="4">ATCC 43494 / DSM 8903 / Tp8T 6331</strain>
    </source>
</reference>
<sequence length="241" mass="28388">MSAYDNIAWYYKRFSNVFFSKKLILRFLKNTFLEFGISKRARILDIGCGTGSILSSLAQIGFKKLYGIDISKQMIKFAYITNSSFNVRLYNKNFLDFAARNKFDVVLSTMDVLNHVDKKGLLKYFENVRRVLKSNGLFIFDINLKEYLKNLGERKKVIKRVDETLFTWKFKAMRKKISINFSIADAKATVHDKIIEYIYSEREIEKLLRKSKFVIVKRIYDYNSPSKTCFCTKVCYVCKKI</sequence>
<dbReference type="PANTHER" id="PTHR43861">
    <property type="entry name" value="TRANS-ACONITATE 2-METHYLTRANSFERASE-RELATED"/>
    <property type="match status" value="1"/>
</dbReference>
<feature type="domain" description="Methyltransferase" evidence="2">
    <location>
        <begin position="43"/>
        <end position="136"/>
    </location>
</feature>
<dbReference type="SUPFAM" id="SSF53335">
    <property type="entry name" value="S-adenosyl-L-methionine-dependent methyltransferases"/>
    <property type="match status" value="1"/>
</dbReference>
<dbReference type="CDD" id="cd02440">
    <property type="entry name" value="AdoMet_MTases"/>
    <property type="match status" value="1"/>
</dbReference>
<dbReference type="eggNOG" id="COG2227">
    <property type="taxonomic scope" value="Bacteria"/>
</dbReference>
<dbReference type="OrthoDB" id="9811589at2"/>
<dbReference type="GO" id="GO:0032259">
    <property type="term" value="P:methylation"/>
    <property type="evidence" value="ECO:0007669"/>
    <property type="project" value="UniProtKB-KW"/>
</dbReference>
<dbReference type="AlphaFoldDB" id="A4XHY1"/>
<dbReference type="PANTHER" id="PTHR43861:SF6">
    <property type="entry name" value="METHYLTRANSFERASE TYPE 11"/>
    <property type="match status" value="1"/>
</dbReference>
<dbReference type="RefSeq" id="WP_011916462.1">
    <property type="nucleotide sequence ID" value="NC_009437.1"/>
</dbReference>
<keyword evidence="1" id="KW-0808">Transferase</keyword>
<dbReference type="KEGG" id="csc:Csac_0902"/>
<dbReference type="Proteomes" id="UP000000256">
    <property type="component" value="Chromosome"/>
</dbReference>
<dbReference type="Pfam" id="PF13649">
    <property type="entry name" value="Methyltransf_25"/>
    <property type="match status" value="1"/>
</dbReference>